<keyword evidence="4" id="KW-0223">Dioxygenase</keyword>
<comment type="caution">
    <text evidence="4">The sequence shown here is derived from an EMBL/GenBank/DDBJ whole genome shotgun (WGS) entry which is preliminary data.</text>
</comment>
<proteinExistence type="predicted"/>
<protein>
    <submittedName>
        <fullName evidence="4">NAD(P)H-dependent flavin oxidoreductase YrpB (Nitropropane dioxygenase family)</fullName>
    </submittedName>
</protein>
<dbReference type="GO" id="GO:0051213">
    <property type="term" value="F:dioxygenase activity"/>
    <property type="evidence" value="ECO:0007669"/>
    <property type="project" value="UniProtKB-KW"/>
</dbReference>
<accession>A0A7W8C4T2</accession>
<dbReference type="EMBL" id="JACHGO010000005">
    <property type="protein sequence ID" value="MBB5143760.1"/>
    <property type="molecule type" value="Genomic_DNA"/>
</dbReference>
<keyword evidence="3" id="KW-0560">Oxidoreductase</keyword>
<dbReference type="InterPro" id="IPR004136">
    <property type="entry name" value="NMO"/>
</dbReference>
<dbReference type="Pfam" id="PF03060">
    <property type="entry name" value="NMO"/>
    <property type="match status" value="1"/>
</dbReference>
<dbReference type="InterPro" id="IPR013785">
    <property type="entry name" value="Aldolase_TIM"/>
</dbReference>
<sequence>MSFPALKIGNLTARIPVVQGGMGVGISLSGLASAVANQGGIGVIAGAMIGMKEPDVAKDPLTANLRALRNEIEKARQLTNGIVGVNLMVALTTFSQMVRTAIEHKADIIFSGAGLPLDMPKHLFQACEEKKEDFKTKLVPIVSSARAASVIAKKWISRFNYVPDAFVVEGPKAGGHLGFKAEELYDPAHALEVLVPQVVEVVKPLEDKYGKAVPIIAAGGVYSGADIKKFLDLGASGVQMGTRFVATHECDADERFKQSYLAAKAEDVTIIKSPVGMPGRALDNSFIHAAREGNKKPFKCVFHCVHTCEQEKTPYCIAQALINAMKGNLERGFAFCGANVSRVNKITSVRELMDSLQHEFDDAMASLSKSVQSMFNGNKS</sequence>
<dbReference type="RefSeq" id="WP_183719570.1">
    <property type="nucleotide sequence ID" value="NZ_JACHGO010000005.1"/>
</dbReference>
<evidence type="ECO:0000256" key="1">
    <source>
        <dbReference type="ARBA" id="ARBA00022630"/>
    </source>
</evidence>
<evidence type="ECO:0000256" key="2">
    <source>
        <dbReference type="ARBA" id="ARBA00022643"/>
    </source>
</evidence>
<reference evidence="4 5" key="1">
    <citation type="submission" date="2020-08" db="EMBL/GenBank/DDBJ databases">
        <title>Genomic Encyclopedia of Type Strains, Phase IV (KMG-IV): sequencing the most valuable type-strain genomes for metagenomic binning, comparative biology and taxonomic classification.</title>
        <authorList>
            <person name="Goeker M."/>
        </authorList>
    </citation>
    <scope>NUCLEOTIDE SEQUENCE [LARGE SCALE GENOMIC DNA]</scope>
    <source>
        <strain evidence="4 5">DSM 11275</strain>
    </source>
</reference>
<dbReference type="AlphaFoldDB" id="A0A7W8C4T2"/>
<dbReference type="SUPFAM" id="SSF51412">
    <property type="entry name" value="Inosine monophosphate dehydrogenase (IMPDH)"/>
    <property type="match status" value="1"/>
</dbReference>
<keyword evidence="1" id="KW-0285">Flavoprotein</keyword>
<gene>
    <name evidence="4" type="ORF">HNQ38_001860</name>
</gene>
<dbReference type="PANTHER" id="PTHR32332">
    <property type="entry name" value="2-NITROPROPANE DIOXYGENASE"/>
    <property type="match status" value="1"/>
</dbReference>
<dbReference type="Gene3D" id="3.20.20.70">
    <property type="entry name" value="Aldolase class I"/>
    <property type="match status" value="1"/>
</dbReference>
<evidence type="ECO:0000313" key="5">
    <source>
        <dbReference type="Proteomes" id="UP000539075"/>
    </source>
</evidence>
<dbReference type="CDD" id="cd04730">
    <property type="entry name" value="NPD_like"/>
    <property type="match status" value="1"/>
</dbReference>
<evidence type="ECO:0000256" key="3">
    <source>
        <dbReference type="ARBA" id="ARBA00023002"/>
    </source>
</evidence>
<name>A0A7W8C4T2_9BACT</name>
<keyword evidence="2" id="KW-0288">FMN</keyword>
<organism evidence="4 5">
    <name type="scientific">Desulfovibrio intestinalis</name>
    <dbReference type="NCBI Taxonomy" id="58621"/>
    <lineage>
        <taxon>Bacteria</taxon>
        <taxon>Pseudomonadati</taxon>
        <taxon>Thermodesulfobacteriota</taxon>
        <taxon>Desulfovibrionia</taxon>
        <taxon>Desulfovibrionales</taxon>
        <taxon>Desulfovibrionaceae</taxon>
        <taxon>Desulfovibrio</taxon>
    </lineage>
</organism>
<dbReference type="PANTHER" id="PTHR32332:SF18">
    <property type="entry name" value="2-NITROPROPANE DIOXYGENASE"/>
    <property type="match status" value="1"/>
</dbReference>
<keyword evidence="5" id="KW-1185">Reference proteome</keyword>
<evidence type="ECO:0000313" key="4">
    <source>
        <dbReference type="EMBL" id="MBB5143760.1"/>
    </source>
</evidence>
<dbReference type="GO" id="GO:0018580">
    <property type="term" value="F:nitronate monooxygenase activity"/>
    <property type="evidence" value="ECO:0007669"/>
    <property type="project" value="InterPro"/>
</dbReference>
<dbReference type="Proteomes" id="UP000539075">
    <property type="component" value="Unassembled WGS sequence"/>
</dbReference>